<evidence type="ECO:0000256" key="1">
    <source>
        <dbReference type="SAM" id="Phobius"/>
    </source>
</evidence>
<keyword evidence="3" id="KW-1185">Reference proteome</keyword>
<keyword evidence="1" id="KW-1133">Transmembrane helix</keyword>
<dbReference type="RefSeq" id="WP_348711154.1">
    <property type="nucleotide sequence ID" value="NZ_CAXIXY010000003.1"/>
</dbReference>
<reference evidence="2 3" key="1">
    <citation type="submission" date="2024-05" db="EMBL/GenBank/DDBJ databases">
        <authorList>
            <person name="Duchaud E."/>
        </authorList>
    </citation>
    <scope>NUCLEOTIDE SEQUENCE [LARGE SCALE GENOMIC DNA]</scope>
    <source>
        <strain evidence="2">Ena-SAMPLE-TAB-13-05-2024-13:56:06:370-140302</strain>
    </source>
</reference>
<feature type="transmembrane region" description="Helical" evidence="1">
    <location>
        <begin position="21"/>
        <end position="39"/>
    </location>
</feature>
<evidence type="ECO:0000313" key="3">
    <source>
        <dbReference type="Proteomes" id="UP001497416"/>
    </source>
</evidence>
<sequence length="180" mass="20541">MKTEIILESKFTAHQKTHVSIILGLPILVVIIKFLSMEFGDDGITDSPNNYMKIAALILVFFVIVMLSFLKTGILKKNNQLYLGTYIFGKLLFNEKVDLANKTKLAILKLTKNQKMAWFNIANPDQGISYHKNDITLLNDKHTQKTLLVSLDDENLANETILFLEEHFDLTLETYSPDFS</sequence>
<comment type="caution">
    <text evidence="2">The sequence shown here is derived from an EMBL/GenBank/DDBJ whole genome shotgun (WGS) entry which is preliminary data.</text>
</comment>
<dbReference type="Proteomes" id="UP001497416">
    <property type="component" value="Unassembled WGS sequence"/>
</dbReference>
<dbReference type="EMBL" id="CAXIXY010000003">
    <property type="protein sequence ID" value="CAL2081861.1"/>
    <property type="molecule type" value="Genomic_DNA"/>
</dbReference>
<evidence type="ECO:0008006" key="4">
    <source>
        <dbReference type="Google" id="ProtNLM"/>
    </source>
</evidence>
<proteinExistence type="predicted"/>
<name>A0ABM9NWH1_9FLAO</name>
<keyword evidence="1" id="KW-0472">Membrane</keyword>
<keyword evidence="1" id="KW-0812">Transmembrane</keyword>
<organism evidence="2 3">
    <name type="scientific">Tenacibaculum platacis</name>
    <dbReference type="NCBI Taxonomy" id="3137852"/>
    <lineage>
        <taxon>Bacteria</taxon>
        <taxon>Pseudomonadati</taxon>
        <taxon>Bacteroidota</taxon>
        <taxon>Flavobacteriia</taxon>
        <taxon>Flavobacteriales</taxon>
        <taxon>Flavobacteriaceae</taxon>
        <taxon>Tenacibaculum</taxon>
    </lineage>
</organism>
<protein>
    <recommendedName>
        <fullName evidence="4">PH (Pleckstrin Homology) domain-containing protein</fullName>
    </recommendedName>
</protein>
<evidence type="ECO:0000313" key="2">
    <source>
        <dbReference type="EMBL" id="CAL2081861.1"/>
    </source>
</evidence>
<gene>
    <name evidence="2" type="ORF">T190607A01A_11265</name>
</gene>
<accession>A0ABM9NWH1</accession>
<feature type="transmembrane region" description="Helical" evidence="1">
    <location>
        <begin position="51"/>
        <end position="70"/>
    </location>
</feature>